<evidence type="ECO:0000256" key="1">
    <source>
        <dbReference type="ARBA" id="ARBA00022741"/>
    </source>
</evidence>
<keyword evidence="4" id="KW-0238">DNA-binding</keyword>
<evidence type="ECO:0000256" key="2">
    <source>
        <dbReference type="ARBA" id="ARBA00022840"/>
    </source>
</evidence>
<dbReference type="PROSITE" id="PS00688">
    <property type="entry name" value="SIGMA54_INTERACT_3"/>
    <property type="match status" value="1"/>
</dbReference>
<keyword evidence="1" id="KW-0547">Nucleotide-binding</keyword>
<dbReference type="InterPro" id="IPR027417">
    <property type="entry name" value="P-loop_NTPase"/>
</dbReference>
<evidence type="ECO:0000259" key="7">
    <source>
        <dbReference type="PROSITE" id="PS50045"/>
    </source>
</evidence>
<evidence type="ECO:0000256" key="4">
    <source>
        <dbReference type="ARBA" id="ARBA00023125"/>
    </source>
</evidence>
<dbReference type="GO" id="GO:0000160">
    <property type="term" value="P:phosphorelay signal transduction system"/>
    <property type="evidence" value="ECO:0007669"/>
    <property type="project" value="InterPro"/>
</dbReference>
<dbReference type="PROSITE" id="PS50110">
    <property type="entry name" value="RESPONSE_REGULATORY"/>
    <property type="match status" value="1"/>
</dbReference>
<dbReference type="GO" id="GO:0005524">
    <property type="term" value="F:ATP binding"/>
    <property type="evidence" value="ECO:0007669"/>
    <property type="project" value="UniProtKB-KW"/>
</dbReference>
<dbReference type="PRINTS" id="PR01590">
    <property type="entry name" value="HTHFIS"/>
</dbReference>
<dbReference type="eggNOG" id="COG2204">
    <property type="taxonomic scope" value="Bacteria"/>
</dbReference>
<dbReference type="SMART" id="SM00382">
    <property type="entry name" value="AAA"/>
    <property type="match status" value="1"/>
</dbReference>
<feature type="modified residue" description="4-aspartylphosphate" evidence="6">
    <location>
        <position position="51"/>
    </location>
</feature>
<dbReference type="InterPro" id="IPR009057">
    <property type="entry name" value="Homeodomain-like_sf"/>
</dbReference>
<dbReference type="Pfam" id="PF00072">
    <property type="entry name" value="Response_reg"/>
    <property type="match status" value="1"/>
</dbReference>
<dbReference type="Gene3D" id="1.10.8.60">
    <property type="match status" value="1"/>
</dbReference>
<dbReference type="PROSITE" id="PS00676">
    <property type="entry name" value="SIGMA54_INTERACT_2"/>
    <property type="match status" value="1"/>
</dbReference>
<dbReference type="GO" id="GO:0043565">
    <property type="term" value="F:sequence-specific DNA binding"/>
    <property type="evidence" value="ECO:0007669"/>
    <property type="project" value="InterPro"/>
</dbReference>
<sequence>MKILIIDDDQALGRSLQIQLGMQQHETRCALAAERGLSEARAFAPDLIFLDVNLPDYSGLKALSALLAGPGSPTVVVITGESDNTAVVEAMHGGAFDFLRKPLDLDEVRQVIKRVTHLRAAAPAAADQEEALTESPAPEMIGNHPAIIALHKQIGLLARSRVTVLIEGESGTGKELAARILHQAAAPEQPFVAVNCSAVVATLLESEFFGHEKGAFTGADQTKIGKLEYAAGGSIFLDEIGDMPLDLQAKLLRVLQEEEFTRVGGLETLPLKARIIAATHCDLPRLVQEGRFREDLWYRLSVSTIRLPPLRDRRSDIPLLTEVLLTRITQRLQCRRPRLSGSALRKLQAHNWPGNIRELENVLTRAVALSVDPVLVADDLQLEPPAAGRPESKEELLSLAAAEKRHVERTLAAVDWNISQAARRLAVSPTTLRKKIRDYQLQNPFTPPSS</sequence>
<dbReference type="HOGENOM" id="CLU_000445_0_6_7"/>
<dbReference type="InterPro" id="IPR025944">
    <property type="entry name" value="Sigma_54_int_dom_CS"/>
</dbReference>
<evidence type="ECO:0000313" key="9">
    <source>
        <dbReference type="EMBL" id="ADH85466.1"/>
    </source>
</evidence>
<dbReference type="InterPro" id="IPR003593">
    <property type="entry name" value="AAA+_ATPase"/>
</dbReference>
<keyword evidence="5" id="KW-0804">Transcription</keyword>
<dbReference type="InterPro" id="IPR001789">
    <property type="entry name" value="Sig_transdc_resp-reg_receiver"/>
</dbReference>
<dbReference type="InterPro" id="IPR025943">
    <property type="entry name" value="Sigma_54_int_dom_ATP-bd_2"/>
</dbReference>
<dbReference type="STRING" id="589865.DaAHT2_0762"/>
<dbReference type="SMART" id="SM00448">
    <property type="entry name" value="REC"/>
    <property type="match status" value="1"/>
</dbReference>
<accession>D6Z1P1</accession>
<dbReference type="InterPro" id="IPR002078">
    <property type="entry name" value="Sigma_54_int"/>
</dbReference>
<gene>
    <name evidence="9" type="ordered locus">DaAHT2_0762</name>
</gene>
<dbReference type="InterPro" id="IPR002197">
    <property type="entry name" value="HTH_Fis"/>
</dbReference>
<keyword evidence="3" id="KW-0805">Transcription regulation</keyword>
<dbReference type="FunFam" id="3.40.50.300:FF:000006">
    <property type="entry name" value="DNA-binding transcriptional regulator NtrC"/>
    <property type="match status" value="1"/>
</dbReference>
<dbReference type="Pfam" id="PF25601">
    <property type="entry name" value="AAA_lid_14"/>
    <property type="match status" value="1"/>
</dbReference>
<dbReference type="Gene3D" id="3.40.50.2300">
    <property type="match status" value="1"/>
</dbReference>
<dbReference type="EMBL" id="CP001940">
    <property type="protein sequence ID" value="ADH85466.1"/>
    <property type="molecule type" value="Genomic_DNA"/>
</dbReference>
<dbReference type="Gene3D" id="3.40.50.300">
    <property type="entry name" value="P-loop containing nucleotide triphosphate hydrolases"/>
    <property type="match status" value="1"/>
</dbReference>
<keyword evidence="6" id="KW-0597">Phosphoprotein</keyword>
<organism evidence="9 10">
    <name type="scientific">Desulfurivibrio alkaliphilus (strain DSM 19089 / UNIQEM U267 / AHT2)</name>
    <dbReference type="NCBI Taxonomy" id="589865"/>
    <lineage>
        <taxon>Bacteria</taxon>
        <taxon>Pseudomonadati</taxon>
        <taxon>Thermodesulfobacteriota</taxon>
        <taxon>Desulfobulbia</taxon>
        <taxon>Desulfobulbales</taxon>
        <taxon>Desulfobulbaceae</taxon>
        <taxon>Desulfurivibrio</taxon>
    </lineage>
</organism>
<feature type="domain" description="Response regulatory" evidence="8">
    <location>
        <begin position="2"/>
        <end position="116"/>
    </location>
</feature>
<proteinExistence type="predicted"/>
<feature type="domain" description="Sigma-54 factor interaction" evidence="7">
    <location>
        <begin position="140"/>
        <end position="368"/>
    </location>
</feature>
<keyword evidence="2" id="KW-0067">ATP-binding</keyword>
<dbReference type="AlphaFoldDB" id="D6Z1P1"/>
<evidence type="ECO:0000259" key="8">
    <source>
        <dbReference type="PROSITE" id="PS50110"/>
    </source>
</evidence>
<dbReference type="PANTHER" id="PTHR32071">
    <property type="entry name" value="TRANSCRIPTIONAL REGULATORY PROTEIN"/>
    <property type="match status" value="1"/>
</dbReference>
<keyword evidence="10" id="KW-1185">Reference proteome</keyword>
<dbReference type="RefSeq" id="WP_013162996.1">
    <property type="nucleotide sequence ID" value="NC_014216.1"/>
</dbReference>
<dbReference type="Pfam" id="PF00158">
    <property type="entry name" value="Sigma54_activat"/>
    <property type="match status" value="1"/>
</dbReference>
<dbReference type="CDD" id="cd00156">
    <property type="entry name" value="REC"/>
    <property type="match status" value="1"/>
</dbReference>
<dbReference type="InParanoid" id="D6Z1P1"/>
<reference evidence="10" key="1">
    <citation type="submission" date="2010-02" db="EMBL/GenBank/DDBJ databases">
        <title>Complete sequence of Desulfurivibrio alkaliphilus AHT2.</title>
        <authorList>
            <consortium name="US DOE Joint Genome Institute"/>
            <person name="Pitluck S."/>
            <person name="Chertkov O."/>
            <person name="Detter J.C."/>
            <person name="Han C."/>
            <person name="Tapia R."/>
            <person name="Larimer F."/>
            <person name="Land M."/>
            <person name="Hauser L."/>
            <person name="Kyrpides N."/>
            <person name="Mikhailova N."/>
            <person name="Sorokin D.Y."/>
            <person name="Muyzer G."/>
            <person name="Woyke T."/>
        </authorList>
    </citation>
    <scope>NUCLEOTIDE SEQUENCE [LARGE SCALE GENOMIC DNA]</scope>
    <source>
        <strain evidence="10">DSM 19089 / UNIQEM U267 / AHT2</strain>
    </source>
</reference>
<dbReference type="Pfam" id="PF02954">
    <property type="entry name" value="HTH_8"/>
    <property type="match status" value="1"/>
</dbReference>
<name>D6Z1P1_DESAT</name>
<evidence type="ECO:0000313" key="10">
    <source>
        <dbReference type="Proteomes" id="UP000001508"/>
    </source>
</evidence>
<dbReference type="InterPro" id="IPR058031">
    <property type="entry name" value="AAA_lid_NorR"/>
</dbReference>
<dbReference type="InterPro" id="IPR011006">
    <property type="entry name" value="CheY-like_superfamily"/>
</dbReference>
<dbReference type="CDD" id="cd00009">
    <property type="entry name" value="AAA"/>
    <property type="match status" value="1"/>
</dbReference>
<dbReference type="SUPFAM" id="SSF52540">
    <property type="entry name" value="P-loop containing nucleoside triphosphate hydrolases"/>
    <property type="match status" value="1"/>
</dbReference>
<evidence type="ECO:0000256" key="3">
    <source>
        <dbReference type="ARBA" id="ARBA00023015"/>
    </source>
</evidence>
<dbReference type="OrthoDB" id="9814761at2"/>
<dbReference type="KEGG" id="dak:DaAHT2_0762"/>
<protein>
    <submittedName>
        <fullName evidence="9">Two component, sigma54 specific, transcriptional regulator, Fis family</fullName>
    </submittedName>
</protein>
<dbReference type="SUPFAM" id="SSF46689">
    <property type="entry name" value="Homeodomain-like"/>
    <property type="match status" value="1"/>
</dbReference>
<dbReference type="Proteomes" id="UP000001508">
    <property type="component" value="Chromosome"/>
</dbReference>
<evidence type="ECO:0000256" key="6">
    <source>
        <dbReference type="PROSITE-ProRule" id="PRU00169"/>
    </source>
</evidence>
<dbReference type="PROSITE" id="PS50045">
    <property type="entry name" value="SIGMA54_INTERACT_4"/>
    <property type="match status" value="1"/>
</dbReference>
<dbReference type="GO" id="GO:0006355">
    <property type="term" value="P:regulation of DNA-templated transcription"/>
    <property type="evidence" value="ECO:0007669"/>
    <property type="project" value="InterPro"/>
</dbReference>
<evidence type="ECO:0000256" key="5">
    <source>
        <dbReference type="ARBA" id="ARBA00023163"/>
    </source>
</evidence>
<dbReference type="SUPFAM" id="SSF52172">
    <property type="entry name" value="CheY-like"/>
    <property type="match status" value="1"/>
</dbReference>
<dbReference type="Gene3D" id="1.10.10.60">
    <property type="entry name" value="Homeodomain-like"/>
    <property type="match status" value="1"/>
</dbReference>
<dbReference type="PANTHER" id="PTHR32071:SF99">
    <property type="entry name" value="TRANSCRIPTIONAL REGULATORY PROTEIN"/>
    <property type="match status" value="1"/>
</dbReference>